<dbReference type="EMBL" id="QYZD01000025">
    <property type="protein sequence ID" value="RJG21334.1"/>
    <property type="molecule type" value="Genomic_DNA"/>
</dbReference>
<reference evidence="1 2" key="1">
    <citation type="submission" date="2018-09" db="EMBL/GenBank/DDBJ databases">
        <title>Paenibacillus SK2017-BO5.</title>
        <authorList>
            <person name="Piskunova J.V."/>
            <person name="Dubiley S.A."/>
            <person name="Severinov K.V."/>
        </authorList>
    </citation>
    <scope>NUCLEOTIDE SEQUENCE [LARGE SCALE GENOMIC DNA]</scope>
    <source>
        <strain evidence="1 2">BO5</strain>
    </source>
</reference>
<evidence type="ECO:0000313" key="1">
    <source>
        <dbReference type="EMBL" id="RJG21334.1"/>
    </source>
</evidence>
<comment type="caution">
    <text evidence="1">The sequence shown here is derived from an EMBL/GenBank/DDBJ whole genome shotgun (WGS) entry which is preliminary data.</text>
</comment>
<evidence type="ECO:0000313" key="2">
    <source>
        <dbReference type="Proteomes" id="UP000266177"/>
    </source>
</evidence>
<dbReference type="RefSeq" id="WP_119795569.1">
    <property type="nucleotide sequence ID" value="NZ_QYZD01000025.1"/>
</dbReference>
<organism evidence="1 2">
    <name type="scientific">Paenibacillus thiaminolyticus</name>
    <name type="common">Bacillus thiaminolyticus</name>
    <dbReference type="NCBI Taxonomy" id="49283"/>
    <lineage>
        <taxon>Bacteria</taxon>
        <taxon>Bacillati</taxon>
        <taxon>Bacillota</taxon>
        <taxon>Bacilli</taxon>
        <taxon>Bacillales</taxon>
        <taxon>Paenibacillaceae</taxon>
        <taxon>Paenibacillus</taxon>
    </lineage>
</organism>
<name>A0A3A3GCC9_PANTH</name>
<gene>
    <name evidence="1" type="ORF">DQX05_21775</name>
</gene>
<proteinExistence type="predicted"/>
<accession>A0A3A3GCC9</accession>
<dbReference type="AlphaFoldDB" id="A0A3A3GCC9"/>
<dbReference type="OrthoDB" id="2587237at2"/>
<dbReference type="Proteomes" id="UP000266177">
    <property type="component" value="Unassembled WGS sequence"/>
</dbReference>
<protein>
    <submittedName>
        <fullName evidence="1">Uncharacterized protein</fullName>
    </submittedName>
</protein>
<sequence length="348" mass="40750">MKADVTTADDMRRREEMKELLITAFEGKSVLYEIYEKRNWLDRLFTVPVLSMEPEILYSVSQVAEICEVPDHQIRNKRKEFLEYLEPVIMGDTHKYNYIGVFKLKMIDGLTGQGADYTIPQLKSLIYDGIKSSHSKQASNNVNGDTMREMISHMQQELYAAMEKRFLQIEGNLKQLALPATEADIRIEEMIEEKLKLMAEQSANETQHKINQINDLQHALSEVSNTIMDPGSSIEFKEKTMGQRFPLLKDSYPEQLHIIQLYERNLEDYIRNLKQEHRTAEVNQIKLKSLELCEDVLLSPMNSEERKEKFEKLQQFADQYPELNFEIRHFLATAKNTTKKRKKFLGLF</sequence>